<dbReference type="Proteomes" id="UP000249746">
    <property type="component" value="Unassembled WGS sequence"/>
</dbReference>
<keyword evidence="1" id="KW-0472">Membrane</keyword>
<gene>
    <name evidence="2" type="ORF">B6S12_02795</name>
</gene>
<keyword evidence="3" id="KW-1185">Reference proteome</keyword>
<accession>A0A2W6MZ11</accession>
<feature type="transmembrane region" description="Helical" evidence="1">
    <location>
        <begin position="15"/>
        <end position="36"/>
    </location>
</feature>
<keyword evidence="1" id="KW-0812">Transmembrane</keyword>
<sequence length="173" mass="20334">MRAFFAQIDWIRNTFFFIFYFFLIAGLFIGVVMPSLKDFQENNANYRREIFVLKQINTQMENAQKALLSYQETHKTTLNAFKNKPTAQKIKQQLSSIFMQVDVVKDGEPTLENSYKVQKFIVSGRLKDINALYDSLSQISTLEGKLRFSFPIHIEEEKGELILSYRLNAYYQE</sequence>
<evidence type="ECO:0000313" key="2">
    <source>
        <dbReference type="EMBL" id="PZT48588.1"/>
    </source>
</evidence>
<evidence type="ECO:0000313" key="3">
    <source>
        <dbReference type="Proteomes" id="UP000249746"/>
    </source>
</evidence>
<dbReference type="OrthoDB" id="5322807at2"/>
<dbReference type="EMBL" id="NBIU01000005">
    <property type="protein sequence ID" value="PZT48588.1"/>
    <property type="molecule type" value="Genomic_DNA"/>
</dbReference>
<organism evidence="2 3">
    <name type="scientific">Helicobacter valdiviensis</name>
    <dbReference type="NCBI Taxonomy" id="1458358"/>
    <lineage>
        <taxon>Bacteria</taxon>
        <taxon>Pseudomonadati</taxon>
        <taxon>Campylobacterota</taxon>
        <taxon>Epsilonproteobacteria</taxon>
        <taxon>Campylobacterales</taxon>
        <taxon>Helicobacteraceae</taxon>
        <taxon>Helicobacter</taxon>
    </lineage>
</organism>
<name>A0A2W6MZ11_9HELI</name>
<evidence type="ECO:0000256" key="1">
    <source>
        <dbReference type="SAM" id="Phobius"/>
    </source>
</evidence>
<keyword evidence="1" id="KW-1133">Transmembrane helix</keyword>
<comment type="caution">
    <text evidence="2">The sequence shown here is derived from an EMBL/GenBank/DDBJ whole genome shotgun (WGS) entry which is preliminary data.</text>
</comment>
<evidence type="ECO:0008006" key="4">
    <source>
        <dbReference type="Google" id="ProtNLM"/>
    </source>
</evidence>
<protein>
    <recommendedName>
        <fullName evidence="4">Pilus assembly protein PilO</fullName>
    </recommendedName>
</protein>
<dbReference type="AlphaFoldDB" id="A0A2W6MZ11"/>
<proteinExistence type="predicted"/>
<reference evidence="2 3" key="1">
    <citation type="submission" date="2017-03" db="EMBL/GenBank/DDBJ databases">
        <title>Genomic and clinical evidence uncovers the enterohepatic species Helicobacter valdiviensis as a potential human intestinal pathogen.</title>
        <authorList>
            <person name="Fresia P."/>
            <person name="Jara R."/>
            <person name="Sierra R."/>
            <person name="Ferres I."/>
            <person name="Greif G."/>
            <person name="Iraola G."/>
            <person name="Collado L."/>
        </authorList>
    </citation>
    <scope>NUCLEOTIDE SEQUENCE [LARGE SCALE GENOMIC DNA]</scope>
    <source>
        <strain evidence="2 3">WBE14</strain>
    </source>
</reference>
<dbReference type="RefSeq" id="WP_111229308.1">
    <property type="nucleotide sequence ID" value="NZ_NBIU01000005.1"/>
</dbReference>